<evidence type="ECO:0000313" key="3">
    <source>
        <dbReference type="Proteomes" id="UP001497744"/>
    </source>
</evidence>
<dbReference type="SUPFAM" id="SSF53098">
    <property type="entry name" value="Ribonuclease H-like"/>
    <property type="match status" value="1"/>
</dbReference>
<comment type="caution">
    <text evidence="2">The sequence shown here is derived from an EMBL/GenBank/DDBJ whole genome shotgun (WGS) entry which is preliminary data.</text>
</comment>
<evidence type="ECO:0000256" key="1">
    <source>
        <dbReference type="ARBA" id="ARBA00008372"/>
    </source>
</evidence>
<dbReference type="Proteomes" id="UP001497744">
    <property type="component" value="Unassembled WGS sequence"/>
</dbReference>
<proteinExistence type="inferred from homology"/>
<protein>
    <submittedName>
        <fullName evidence="2">CAF1 family ribonuclease</fullName>
    </submittedName>
</protein>
<dbReference type="PANTHER" id="PTHR15092">
    <property type="entry name" value="POLY A -SPECIFIC RIBONUCLEASE/TARGET OF EGR1, MEMBER 1"/>
    <property type="match status" value="1"/>
</dbReference>
<reference evidence="2 3" key="1">
    <citation type="submission" date="2021-06" db="EMBL/GenBank/DDBJ databases">
        <title>Genome sequence of Babesia caballi.</title>
        <authorList>
            <person name="Yamagishi J."/>
            <person name="Kidaka T."/>
            <person name="Ochi A."/>
        </authorList>
    </citation>
    <scope>NUCLEOTIDE SEQUENCE [LARGE SCALE GENOMIC DNA]</scope>
    <source>
        <strain evidence="2">USDA-D6B2</strain>
    </source>
</reference>
<gene>
    <name evidence="2" type="ORF">BcabD6B2_39040</name>
</gene>
<evidence type="ECO:0000313" key="2">
    <source>
        <dbReference type="EMBL" id="GIX64469.1"/>
    </source>
</evidence>
<dbReference type="Pfam" id="PF04857">
    <property type="entry name" value="CAF1"/>
    <property type="match status" value="1"/>
</dbReference>
<dbReference type="GO" id="GO:0000175">
    <property type="term" value="F:3'-5'-RNA exonuclease activity"/>
    <property type="evidence" value="ECO:0007669"/>
    <property type="project" value="TreeGrafter"/>
</dbReference>
<accession>A0AAV4M0Z4</accession>
<dbReference type="InterPro" id="IPR036397">
    <property type="entry name" value="RNaseH_sf"/>
</dbReference>
<sequence>MPKLSDIHNEFVELLPDAAFVTADCVQVGLCIAVYDHESGPGSWMLYPYNFYLYPAEVSHSGACCVAPSKTGAPVLQHETRSQDEVMHFHSGTVKWLKDNGFDFMRWIDDGLPYIRLSAANTMTDKTKRSKSACRWGIQKLFEAIKQHRIPLVVHNGLMDLYHIYDKFVGPLPQDPDDIVKAFYSWFGLGVYDTKHVARYLHDNNLCDLKK</sequence>
<dbReference type="GO" id="GO:0003723">
    <property type="term" value="F:RNA binding"/>
    <property type="evidence" value="ECO:0007669"/>
    <property type="project" value="TreeGrafter"/>
</dbReference>
<dbReference type="EMBL" id="BPLF01000003">
    <property type="protein sequence ID" value="GIX64469.1"/>
    <property type="molecule type" value="Genomic_DNA"/>
</dbReference>
<organism evidence="2 3">
    <name type="scientific">Babesia caballi</name>
    <dbReference type="NCBI Taxonomy" id="5871"/>
    <lineage>
        <taxon>Eukaryota</taxon>
        <taxon>Sar</taxon>
        <taxon>Alveolata</taxon>
        <taxon>Apicomplexa</taxon>
        <taxon>Aconoidasida</taxon>
        <taxon>Piroplasmida</taxon>
        <taxon>Babesiidae</taxon>
        <taxon>Babesia</taxon>
    </lineage>
</organism>
<dbReference type="InterPro" id="IPR051181">
    <property type="entry name" value="CAF1_poly(A)_ribonucleases"/>
</dbReference>
<dbReference type="InterPro" id="IPR012337">
    <property type="entry name" value="RNaseH-like_sf"/>
</dbReference>
<name>A0AAV4M0Z4_BABCB</name>
<comment type="similarity">
    <text evidence="1">Belongs to the CAF1 family.</text>
</comment>
<keyword evidence="3" id="KW-1185">Reference proteome</keyword>
<dbReference type="InterPro" id="IPR006941">
    <property type="entry name" value="RNase_CAF1"/>
</dbReference>
<dbReference type="GeneID" id="94195950"/>
<dbReference type="RefSeq" id="XP_067716538.1">
    <property type="nucleotide sequence ID" value="XM_067860437.1"/>
</dbReference>
<dbReference type="AlphaFoldDB" id="A0AAV4M0Z4"/>
<dbReference type="PANTHER" id="PTHR15092:SF22">
    <property type="entry name" value="POLY(A)-SPECIFIC RIBONUCLEASE PNLDC1"/>
    <property type="match status" value="1"/>
</dbReference>
<dbReference type="Gene3D" id="3.30.420.10">
    <property type="entry name" value="Ribonuclease H-like superfamily/Ribonuclease H"/>
    <property type="match status" value="1"/>
</dbReference>